<proteinExistence type="predicted"/>
<dbReference type="Proteomes" id="UP001172101">
    <property type="component" value="Unassembled WGS sequence"/>
</dbReference>
<evidence type="ECO:0000313" key="1">
    <source>
        <dbReference type="EMBL" id="KAK0734011.1"/>
    </source>
</evidence>
<protein>
    <submittedName>
        <fullName evidence="1">Uncharacterized protein</fullName>
    </submittedName>
</protein>
<keyword evidence="2" id="KW-1185">Reference proteome</keyword>
<dbReference type="RefSeq" id="XP_060302888.1">
    <property type="nucleotide sequence ID" value="XM_060439168.1"/>
</dbReference>
<organism evidence="1 2">
    <name type="scientific">Lasiosphaeria miniovina</name>
    <dbReference type="NCBI Taxonomy" id="1954250"/>
    <lineage>
        <taxon>Eukaryota</taxon>
        <taxon>Fungi</taxon>
        <taxon>Dikarya</taxon>
        <taxon>Ascomycota</taxon>
        <taxon>Pezizomycotina</taxon>
        <taxon>Sordariomycetes</taxon>
        <taxon>Sordariomycetidae</taxon>
        <taxon>Sordariales</taxon>
        <taxon>Lasiosphaeriaceae</taxon>
        <taxon>Lasiosphaeria</taxon>
    </lineage>
</organism>
<name>A0AA40BGW1_9PEZI</name>
<gene>
    <name evidence="1" type="ORF">B0T26DRAFT_670349</name>
</gene>
<sequence>MEDGRPGAQMVALGSADESSLDAYGTAAFVPLLKTVSTSFAAVIVSKVPVVSHDGMFQPARPPACQVVEAPAAGSQAWSLAQKTIGRSAFQGFPTPREANGGRRVDWKRYEVRNTVHTKTDIYTVCIVRKFAGPSNKLTYAKAGHADDRLPKLGLGRLGFNYDRPLHVSFFGVALLNLIGSAVVSGRFGGLAVVFDE</sequence>
<accession>A0AA40BGW1</accession>
<dbReference type="EMBL" id="JAUIRO010000001">
    <property type="protein sequence ID" value="KAK0734011.1"/>
    <property type="molecule type" value="Genomic_DNA"/>
</dbReference>
<comment type="caution">
    <text evidence="1">The sequence shown here is derived from an EMBL/GenBank/DDBJ whole genome shotgun (WGS) entry which is preliminary data.</text>
</comment>
<dbReference type="AlphaFoldDB" id="A0AA40BGW1"/>
<reference evidence="1" key="1">
    <citation type="submission" date="2023-06" db="EMBL/GenBank/DDBJ databases">
        <title>Genome-scale phylogeny and comparative genomics of the fungal order Sordariales.</title>
        <authorList>
            <consortium name="Lawrence Berkeley National Laboratory"/>
            <person name="Hensen N."/>
            <person name="Bonometti L."/>
            <person name="Westerberg I."/>
            <person name="Brannstrom I.O."/>
            <person name="Guillou S."/>
            <person name="Cros-Aarteil S."/>
            <person name="Calhoun S."/>
            <person name="Haridas S."/>
            <person name="Kuo A."/>
            <person name="Mondo S."/>
            <person name="Pangilinan J."/>
            <person name="Riley R."/>
            <person name="LaButti K."/>
            <person name="Andreopoulos B."/>
            <person name="Lipzen A."/>
            <person name="Chen C."/>
            <person name="Yanf M."/>
            <person name="Daum C."/>
            <person name="Ng V."/>
            <person name="Clum A."/>
            <person name="Steindorff A."/>
            <person name="Ohm R."/>
            <person name="Martin F."/>
            <person name="Silar P."/>
            <person name="Natvig D."/>
            <person name="Lalanne C."/>
            <person name="Gautier V."/>
            <person name="Ament-velasquez S.L."/>
            <person name="Kruys A."/>
            <person name="Hutchinson M.I."/>
            <person name="Powell A.J."/>
            <person name="Barry K."/>
            <person name="Miller A.N."/>
            <person name="Grigoriev I.V."/>
            <person name="Debuchy R."/>
            <person name="Gladieux P."/>
            <person name="Thoren M.H."/>
            <person name="Johannesson H."/>
        </authorList>
    </citation>
    <scope>NUCLEOTIDE SEQUENCE</scope>
    <source>
        <strain evidence="1">SMH2392-1A</strain>
    </source>
</reference>
<dbReference type="GeneID" id="85322438"/>
<evidence type="ECO:0000313" key="2">
    <source>
        <dbReference type="Proteomes" id="UP001172101"/>
    </source>
</evidence>